<feature type="transmembrane region" description="Helical" evidence="6">
    <location>
        <begin position="233"/>
        <end position="260"/>
    </location>
</feature>
<dbReference type="InterPro" id="IPR036259">
    <property type="entry name" value="MFS_trans_sf"/>
</dbReference>
<dbReference type="PANTHER" id="PTHR23501">
    <property type="entry name" value="MAJOR FACILITATOR SUPERFAMILY"/>
    <property type="match status" value="1"/>
</dbReference>
<feature type="transmembrane region" description="Helical" evidence="6">
    <location>
        <begin position="174"/>
        <end position="195"/>
    </location>
</feature>
<evidence type="ECO:0000256" key="5">
    <source>
        <dbReference type="ARBA" id="ARBA00023136"/>
    </source>
</evidence>
<evidence type="ECO:0000313" key="8">
    <source>
        <dbReference type="Proteomes" id="UP001274830"/>
    </source>
</evidence>
<feature type="transmembrane region" description="Helical" evidence="6">
    <location>
        <begin position="329"/>
        <end position="348"/>
    </location>
</feature>
<keyword evidence="3 6" id="KW-0812">Transmembrane</keyword>
<dbReference type="PANTHER" id="PTHR23501:SF195">
    <property type="entry name" value="PEP5"/>
    <property type="match status" value="1"/>
</dbReference>
<name>A0AAE0TP74_9PEZI</name>
<dbReference type="AlphaFoldDB" id="A0AAE0TP74"/>
<keyword evidence="8" id="KW-1185">Reference proteome</keyword>
<evidence type="ECO:0000256" key="1">
    <source>
        <dbReference type="ARBA" id="ARBA00004141"/>
    </source>
</evidence>
<dbReference type="Pfam" id="PF06609">
    <property type="entry name" value="TRI12"/>
    <property type="match status" value="1"/>
</dbReference>
<feature type="transmembrane region" description="Helical" evidence="6">
    <location>
        <begin position="150"/>
        <end position="167"/>
    </location>
</feature>
<proteinExistence type="predicted"/>
<dbReference type="GO" id="GO:0005886">
    <property type="term" value="C:plasma membrane"/>
    <property type="evidence" value="ECO:0007669"/>
    <property type="project" value="TreeGrafter"/>
</dbReference>
<organism evidence="7 8">
    <name type="scientific">Recurvomyces mirabilis</name>
    <dbReference type="NCBI Taxonomy" id="574656"/>
    <lineage>
        <taxon>Eukaryota</taxon>
        <taxon>Fungi</taxon>
        <taxon>Dikarya</taxon>
        <taxon>Ascomycota</taxon>
        <taxon>Pezizomycotina</taxon>
        <taxon>Dothideomycetes</taxon>
        <taxon>Dothideomycetidae</taxon>
        <taxon>Mycosphaerellales</taxon>
        <taxon>Teratosphaeriaceae</taxon>
        <taxon>Recurvomyces</taxon>
    </lineage>
</organism>
<evidence type="ECO:0000256" key="3">
    <source>
        <dbReference type="ARBA" id="ARBA00022692"/>
    </source>
</evidence>
<dbReference type="SUPFAM" id="SSF103473">
    <property type="entry name" value="MFS general substrate transporter"/>
    <property type="match status" value="1"/>
</dbReference>
<feature type="transmembrane region" description="Helical" evidence="6">
    <location>
        <begin position="41"/>
        <end position="63"/>
    </location>
</feature>
<evidence type="ECO:0000256" key="2">
    <source>
        <dbReference type="ARBA" id="ARBA00022448"/>
    </source>
</evidence>
<dbReference type="GO" id="GO:0022857">
    <property type="term" value="F:transmembrane transporter activity"/>
    <property type="evidence" value="ECO:0007669"/>
    <property type="project" value="InterPro"/>
</dbReference>
<comment type="caution">
    <text evidence="7">The sequence shown here is derived from an EMBL/GenBank/DDBJ whole genome shotgun (WGS) entry which is preliminary data.</text>
</comment>
<protein>
    <submittedName>
        <fullName evidence="7">Uncharacterized protein</fullName>
    </submittedName>
</protein>
<evidence type="ECO:0000256" key="4">
    <source>
        <dbReference type="ARBA" id="ARBA00022989"/>
    </source>
</evidence>
<feature type="transmembrane region" description="Helical" evidence="6">
    <location>
        <begin position="109"/>
        <end position="130"/>
    </location>
</feature>
<feature type="transmembrane region" description="Helical" evidence="6">
    <location>
        <begin position="69"/>
        <end position="88"/>
    </location>
</feature>
<feature type="transmembrane region" description="Helical" evidence="6">
    <location>
        <begin position="201"/>
        <end position="221"/>
    </location>
</feature>
<keyword evidence="2" id="KW-0813">Transport</keyword>
<dbReference type="Proteomes" id="UP001274830">
    <property type="component" value="Unassembled WGS sequence"/>
</dbReference>
<comment type="subcellular location">
    <subcellularLocation>
        <location evidence="1">Membrane</location>
        <topology evidence="1">Multi-pass membrane protein</topology>
    </subcellularLocation>
</comment>
<dbReference type="Gene3D" id="1.20.1250.20">
    <property type="entry name" value="MFS general substrate transporter like domains"/>
    <property type="match status" value="1"/>
</dbReference>
<dbReference type="EMBL" id="JAUTXT010000101">
    <property type="protein sequence ID" value="KAK3669192.1"/>
    <property type="molecule type" value="Genomic_DNA"/>
</dbReference>
<reference evidence="7" key="1">
    <citation type="submission" date="2023-07" db="EMBL/GenBank/DDBJ databases">
        <title>Black Yeasts Isolated from many extreme environments.</title>
        <authorList>
            <person name="Coleine C."/>
            <person name="Stajich J.E."/>
            <person name="Selbmann L."/>
        </authorList>
    </citation>
    <scope>NUCLEOTIDE SEQUENCE</scope>
    <source>
        <strain evidence="7">CCFEE 5485</strain>
    </source>
</reference>
<keyword evidence="4 6" id="KW-1133">Transmembrane helix</keyword>
<dbReference type="InterPro" id="IPR010573">
    <property type="entry name" value="MFS_Str1/Tri12-like"/>
</dbReference>
<evidence type="ECO:0000313" key="7">
    <source>
        <dbReference type="EMBL" id="KAK3669192.1"/>
    </source>
</evidence>
<accession>A0AAE0TP74</accession>
<evidence type="ECO:0000256" key="6">
    <source>
        <dbReference type="SAM" id="Phobius"/>
    </source>
</evidence>
<gene>
    <name evidence="7" type="ORF">LTR78_010927</name>
</gene>
<sequence length="372" mass="39586">MALWGATAVGIFVGYRPPKRHTRLDHLSVWQKIGHLDLTGMGLLTTGLTLLLVGLNLGGGLYAWTNVRVLATLILGILVLISFALYEWKGTKTGIIHHELFRTNEYAKTFAICVALIFIEAILLFSYIIFYPVVISNLFTEDPFLLAARAQPFWIACGLSTMVYGTVSTKLRSIRLPMLFGFLIFTGGIVGLSTVEPNDSTNAVVFAGLAGLGFGAPLVLVISGVQLSTPHHFIATATAITTSARAVGATTFTAIFSAALTTRLDKYIPNYIAKAAVGAGLPQASVPALISALTSHNATATAAVSGVSPAILAASGAAVKQAFADGLRVVYIIAAPFGVVACILCFFFDDLSPVMNYRVDAPVEDLRTKRHH</sequence>
<keyword evidence="5 6" id="KW-0472">Membrane</keyword>